<dbReference type="PANTHER" id="PTHR12406">
    <property type="entry name" value="CALCIUM-INDEPENDENT PHOSPHOLIPASE A2 IPLA2 -RELATED"/>
    <property type="match status" value="1"/>
</dbReference>
<dbReference type="GO" id="GO:0004806">
    <property type="term" value="F:triacylglycerol lipase activity"/>
    <property type="evidence" value="ECO:0007669"/>
    <property type="project" value="TreeGrafter"/>
</dbReference>
<dbReference type="GO" id="GO:0055088">
    <property type="term" value="P:lipid homeostasis"/>
    <property type="evidence" value="ECO:0007669"/>
    <property type="project" value="TreeGrafter"/>
</dbReference>
<feature type="non-terminal residue" evidence="1">
    <location>
        <position position="1"/>
    </location>
</feature>
<reference evidence="1 2" key="1">
    <citation type="journal article" date="2012" name="Genome Biol.">
        <title>Genome and low-iron response of an oceanic diatom adapted to chronic iron limitation.</title>
        <authorList>
            <person name="Lommer M."/>
            <person name="Specht M."/>
            <person name="Roy A.S."/>
            <person name="Kraemer L."/>
            <person name="Andreson R."/>
            <person name="Gutowska M.A."/>
            <person name="Wolf J."/>
            <person name="Bergner S.V."/>
            <person name="Schilhabel M.B."/>
            <person name="Klostermeier U.C."/>
            <person name="Beiko R.G."/>
            <person name="Rosenstiel P."/>
            <person name="Hippler M."/>
            <person name="Laroche J."/>
        </authorList>
    </citation>
    <scope>NUCLEOTIDE SEQUENCE [LARGE SCALE GENOMIC DNA]</scope>
    <source>
        <strain evidence="1 2">CCMP1005</strain>
    </source>
</reference>
<proteinExistence type="predicted"/>
<keyword evidence="2" id="KW-1185">Reference proteome</keyword>
<dbReference type="GO" id="GO:0016020">
    <property type="term" value="C:membrane"/>
    <property type="evidence" value="ECO:0007669"/>
    <property type="project" value="TreeGrafter"/>
</dbReference>
<evidence type="ECO:0000313" key="2">
    <source>
        <dbReference type="Proteomes" id="UP000266841"/>
    </source>
</evidence>
<dbReference type="GO" id="GO:0005737">
    <property type="term" value="C:cytoplasm"/>
    <property type="evidence" value="ECO:0007669"/>
    <property type="project" value="TreeGrafter"/>
</dbReference>
<name>K0S9A7_THAOC</name>
<dbReference type="GO" id="GO:0019433">
    <property type="term" value="P:triglyceride catabolic process"/>
    <property type="evidence" value="ECO:0007669"/>
    <property type="project" value="TreeGrafter"/>
</dbReference>
<protein>
    <recommendedName>
        <fullName evidence="3">PNPLA domain-containing protein</fullName>
    </recommendedName>
</protein>
<comment type="caution">
    <text evidence="1">The sequence shown here is derived from an EMBL/GenBank/DDBJ whole genome shotgun (WGS) entry which is preliminary data.</text>
</comment>
<dbReference type="InterPro" id="IPR033562">
    <property type="entry name" value="PLPL"/>
</dbReference>
<dbReference type="EMBL" id="AGNL01018691">
    <property type="protein sequence ID" value="EJK62683.1"/>
    <property type="molecule type" value="Genomic_DNA"/>
</dbReference>
<dbReference type="AlphaFoldDB" id="K0S9A7"/>
<dbReference type="GO" id="GO:0005811">
    <property type="term" value="C:lipid droplet"/>
    <property type="evidence" value="ECO:0007669"/>
    <property type="project" value="TreeGrafter"/>
</dbReference>
<organism evidence="1 2">
    <name type="scientific">Thalassiosira oceanica</name>
    <name type="common">Marine diatom</name>
    <dbReference type="NCBI Taxonomy" id="159749"/>
    <lineage>
        <taxon>Eukaryota</taxon>
        <taxon>Sar</taxon>
        <taxon>Stramenopiles</taxon>
        <taxon>Ochrophyta</taxon>
        <taxon>Bacillariophyta</taxon>
        <taxon>Coscinodiscophyceae</taxon>
        <taxon>Thalassiosirophycidae</taxon>
        <taxon>Thalassiosirales</taxon>
        <taxon>Thalassiosiraceae</taxon>
        <taxon>Thalassiosira</taxon>
    </lineage>
</organism>
<sequence>TKCVTKRLPLRGHAAAAAARHLATASGHPDPQTVRDVEERVASKAAADRKKKGDGAPSPLHFSLSGTGPAMFPWMAGFCHGLRSRGLVTADTTLVGLSGGAVCSALLAAGADFSPGGDVMACGQEQSDLCRDGRQGLGRLVGNMAEELIGEDALPRLLHSENVFVAVAEAPGGSLVKALGSEVSLHGRFVDKGDVVGALRASTHLPYVSDGYATTTYRGAEVVDAGIRGQMFIPLEGFVHVNIFPPIGHVPEGEGALGRLLVGAYARLNNRAGAPVHAHPYMAGGFGMGIFGRDDLRMRPLARDEALLRHRLGYEAFLGWHGGQGRERDAQTSE</sequence>
<gene>
    <name evidence="1" type="ORF">THAOC_16694</name>
</gene>
<evidence type="ECO:0000313" key="1">
    <source>
        <dbReference type="EMBL" id="EJK62683.1"/>
    </source>
</evidence>
<evidence type="ECO:0008006" key="3">
    <source>
        <dbReference type="Google" id="ProtNLM"/>
    </source>
</evidence>
<dbReference type="Proteomes" id="UP000266841">
    <property type="component" value="Unassembled WGS sequence"/>
</dbReference>
<accession>K0S9A7</accession>
<dbReference type="PANTHER" id="PTHR12406:SF7">
    <property type="entry name" value="PATATIN-LIKE PHOSPHOLIPASE DOMAIN-CONTAINING PROTEIN 4"/>
    <property type="match status" value="1"/>
</dbReference>